<feature type="region of interest" description="Disordered" evidence="1">
    <location>
        <begin position="1"/>
        <end position="45"/>
    </location>
</feature>
<dbReference type="PANTHER" id="PTHR33437">
    <property type="entry name" value="OS06G0361200 PROTEIN"/>
    <property type="match status" value="1"/>
</dbReference>
<proteinExistence type="predicted"/>
<evidence type="ECO:0000313" key="2">
    <source>
        <dbReference type="EMBL" id="KAL0449418.1"/>
    </source>
</evidence>
<evidence type="ECO:0000256" key="1">
    <source>
        <dbReference type="SAM" id="MobiDB-lite"/>
    </source>
</evidence>
<organism evidence="2">
    <name type="scientific">Sesamum latifolium</name>
    <dbReference type="NCBI Taxonomy" id="2727402"/>
    <lineage>
        <taxon>Eukaryota</taxon>
        <taxon>Viridiplantae</taxon>
        <taxon>Streptophyta</taxon>
        <taxon>Embryophyta</taxon>
        <taxon>Tracheophyta</taxon>
        <taxon>Spermatophyta</taxon>
        <taxon>Magnoliopsida</taxon>
        <taxon>eudicotyledons</taxon>
        <taxon>Gunneridae</taxon>
        <taxon>Pentapetalae</taxon>
        <taxon>asterids</taxon>
        <taxon>lamiids</taxon>
        <taxon>Lamiales</taxon>
        <taxon>Pedaliaceae</taxon>
        <taxon>Sesamum</taxon>
    </lineage>
</organism>
<gene>
    <name evidence="2" type="ORF">Slati_1498200</name>
</gene>
<dbReference type="EMBL" id="JACGWN010000005">
    <property type="protein sequence ID" value="KAL0449418.1"/>
    <property type="molecule type" value="Genomic_DNA"/>
</dbReference>
<feature type="compositionally biased region" description="Basic and acidic residues" evidence="1">
    <location>
        <begin position="15"/>
        <end position="39"/>
    </location>
</feature>
<sequence>MNKIDSTDASHMARKQIEAHDEVETSLKQQSSEREKSSMKELQISSKGMIPVDQLKEFIMGTIQNKIDGSTKSSMTYTKPYTETIDNLKISVGYQPPKFQQFDGKGNPKQHVDHFIETCNDVGTYGDHLIK</sequence>
<dbReference type="PANTHER" id="PTHR33437:SF4">
    <property type="entry name" value="RETROTRANSPOSON GAG PROTEIN"/>
    <property type="match status" value="1"/>
</dbReference>
<evidence type="ECO:0008006" key="3">
    <source>
        <dbReference type="Google" id="ProtNLM"/>
    </source>
</evidence>
<dbReference type="AlphaFoldDB" id="A0AAW2X6E8"/>
<accession>A0AAW2X6E8</accession>
<protein>
    <recommendedName>
        <fullName evidence="3">Ty3-gypsy retrotransposon protein</fullName>
    </recommendedName>
</protein>
<comment type="caution">
    <text evidence="2">The sequence shown here is derived from an EMBL/GenBank/DDBJ whole genome shotgun (WGS) entry which is preliminary data.</text>
</comment>
<reference evidence="2" key="1">
    <citation type="submission" date="2020-06" db="EMBL/GenBank/DDBJ databases">
        <authorList>
            <person name="Li T."/>
            <person name="Hu X."/>
            <person name="Zhang T."/>
            <person name="Song X."/>
            <person name="Zhang H."/>
            <person name="Dai N."/>
            <person name="Sheng W."/>
            <person name="Hou X."/>
            <person name="Wei L."/>
        </authorList>
    </citation>
    <scope>NUCLEOTIDE SEQUENCE</scope>
    <source>
        <strain evidence="2">KEN1</strain>
        <tissue evidence="2">Leaf</tissue>
    </source>
</reference>
<name>A0AAW2X6E8_9LAMI</name>
<reference evidence="2" key="2">
    <citation type="journal article" date="2024" name="Plant">
        <title>Genomic evolution and insights into agronomic trait innovations of Sesamum species.</title>
        <authorList>
            <person name="Miao H."/>
            <person name="Wang L."/>
            <person name="Qu L."/>
            <person name="Liu H."/>
            <person name="Sun Y."/>
            <person name="Le M."/>
            <person name="Wang Q."/>
            <person name="Wei S."/>
            <person name="Zheng Y."/>
            <person name="Lin W."/>
            <person name="Duan Y."/>
            <person name="Cao H."/>
            <person name="Xiong S."/>
            <person name="Wang X."/>
            <person name="Wei L."/>
            <person name="Li C."/>
            <person name="Ma Q."/>
            <person name="Ju M."/>
            <person name="Zhao R."/>
            <person name="Li G."/>
            <person name="Mu C."/>
            <person name="Tian Q."/>
            <person name="Mei H."/>
            <person name="Zhang T."/>
            <person name="Gao T."/>
            <person name="Zhang H."/>
        </authorList>
    </citation>
    <scope>NUCLEOTIDE SEQUENCE</scope>
    <source>
        <strain evidence="2">KEN1</strain>
    </source>
</reference>